<proteinExistence type="predicted"/>
<gene>
    <name evidence="2" type="ORF">AE0388_2891</name>
</gene>
<organism evidence="2 3">
    <name type="scientific">Brevibacterium linens</name>
    <dbReference type="NCBI Taxonomy" id="1703"/>
    <lineage>
        <taxon>Bacteria</taxon>
        <taxon>Bacillati</taxon>
        <taxon>Actinomycetota</taxon>
        <taxon>Actinomycetes</taxon>
        <taxon>Micrococcales</taxon>
        <taxon>Brevibacteriaceae</taxon>
        <taxon>Brevibacterium</taxon>
    </lineage>
</organism>
<keyword evidence="1" id="KW-0812">Transmembrane</keyword>
<comment type="caution">
    <text evidence="2">The sequence shown here is derived from an EMBL/GenBank/DDBJ whole genome shotgun (WGS) entry which is preliminary data.</text>
</comment>
<reference evidence="2 3" key="1">
    <citation type="submission" date="2014-11" db="EMBL/GenBank/DDBJ databases">
        <title>Draft Genome Sequence of Brevibacterium linens AE038-8.</title>
        <authorList>
            <person name="Maizel D."/>
            <person name="Utturkar S.M."/>
            <person name="Brown S.D."/>
            <person name="Ferrero M."/>
            <person name="Rosen B.P."/>
        </authorList>
    </citation>
    <scope>NUCLEOTIDE SEQUENCE [LARGE SCALE GENOMIC DNA]</scope>
    <source>
        <strain evidence="2 3">AE038-8</strain>
    </source>
</reference>
<dbReference type="RefSeq" id="WP_161792722.1">
    <property type="nucleotide sequence ID" value="NZ_JTJZ01000022.1"/>
</dbReference>
<dbReference type="EMBL" id="JTJZ01000022">
    <property type="protein sequence ID" value="KHS50819.1"/>
    <property type="molecule type" value="Genomic_DNA"/>
</dbReference>
<keyword evidence="1" id="KW-1133">Transmembrane helix</keyword>
<evidence type="ECO:0000256" key="1">
    <source>
        <dbReference type="SAM" id="Phobius"/>
    </source>
</evidence>
<name>A0A0B9AJB8_BRELN</name>
<dbReference type="PATRIC" id="fig|1703.6.peg.2839"/>
<evidence type="ECO:0000313" key="3">
    <source>
        <dbReference type="Proteomes" id="UP000031488"/>
    </source>
</evidence>
<sequence length="56" mass="5547">MNDSTHVAHVPDSGSPQSPVGGAYKAVGSVLTVVVVGGLLWGLSLTVVKAVAIFTG</sequence>
<evidence type="ECO:0000313" key="2">
    <source>
        <dbReference type="EMBL" id="KHS50819.1"/>
    </source>
</evidence>
<dbReference type="AlphaFoldDB" id="A0A0B9AJB8"/>
<keyword evidence="1" id="KW-0472">Membrane</keyword>
<keyword evidence="3" id="KW-1185">Reference proteome</keyword>
<accession>A0A0B9AJB8</accession>
<protein>
    <submittedName>
        <fullName evidence="2">Uncharacterized protein</fullName>
    </submittedName>
</protein>
<dbReference type="Proteomes" id="UP000031488">
    <property type="component" value="Unassembled WGS sequence"/>
</dbReference>
<dbReference type="STRING" id="1703.BLSMQ_0159"/>
<feature type="transmembrane region" description="Helical" evidence="1">
    <location>
        <begin position="26"/>
        <end position="48"/>
    </location>
</feature>